<organism evidence="1">
    <name type="scientific">Oryza glumipatula</name>
    <dbReference type="NCBI Taxonomy" id="40148"/>
    <lineage>
        <taxon>Eukaryota</taxon>
        <taxon>Viridiplantae</taxon>
        <taxon>Streptophyta</taxon>
        <taxon>Embryophyta</taxon>
        <taxon>Tracheophyta</taxon>
        <taxon>Spermatophyta</taxon>
        <taxon>Magnoliopsida</taxon>
        <taxon>Liliopsida</taxon>
        <taxon>Poales</taxon>
        <taxon>Poaceae</taxon>
        <taxon>BOP clade</taxon>
        <taxon>Oryzoideae</taxon>
        <taxon>Oryzeae</taxon>
        <taxon>Oryzinae</taxon>
        <taxon>Oryza</taxon>
    </lineage>
</organism>
<protein>
    <submittedName>
        <fullName evidence="1">Uncharacterized protein</fullName>
    </submittedName>
</protein>
<evidence type="ECO:0000313" key="2">
    <source>
        <dbReference type="Proteomes" id="UP000026961"/>
    </source>
</evidence>
<reference evidence="1" key="2">
    <citation type="submission" date="2018-05" db="EMBL/GenBank/DDBJ databases">
        <title>OgluRS3 (Oryza glumaepatula Reference Sequence Version 3).</title>
        <authorList>
            <person name="Zhang J."/>
            <person name="Kudrna D."/>
            <person name="Lee S."/>
            <person name="Talag J."/>
            <person name="Welchert J."/>
            <person name="Wing R.A."/>
        </authorList>
    </citation>
    <scope>NUCLEOTIDE SEQUENCE [LARGE SCALE GENOMIC DNA]</scope>
</reference>
<dbReference type="STRING" id="40148.A0A0E0AUR5"/>
<dbReference type="HOGENOM" id="CLU_2516339_0_0_1"/>
<dbReference type="EnsemblPlants" id="OGLUM08G13660.1">
    <property type="protein sequence ID" value="OGLUM08G13660.1"/>
    <property type="gene ID" value="OGLUM08G13660"/>
</dbReference>
<proteinExistence type="predicted"/>
<dbReference type="Proteomes" id="UP000026961">
    <property type="component" value="Chromosome 8"/>
</dbReference>
<reference evidence="1" key="1">
    <citation type="submission" date="2015-04" db="UniProtKB">
        <authorList>
            <consortium name="EnsemblPlants"/>
        </authorList>
    </citation>
    <scope>IDENTIFICATION</scope>
</reference>
<accession>A0A0E0AUR5</accession>
<sequence>MVRQGCWRLASSSHPIQPDRASEWPNWRCVREEGEGRTGDASWFDLAELVRGVHVVLVQVDEVSCVDGFMWLLVAPTVKAGCKFD</sequence>
<dbReference type="AlphaFoldDB" id="A0A0E0AUR5"/>
<dbReference type="Gramene" id="OGLUM08G13660.1">
    <property type="protein sequence ID" value="OGLUM08G13660.1"/>
    <property type="gene ID" value="OGLUM08G13660"/>
</dbReference>
<keyword evidence="2" id="KW-1185">Reference proteome</keyword>
<evidence type="ECO:0000313" key="1">
    <source>
        <dbReference type="EnsemblPlants" id="OGLUM08G13660.1"/>
    </source>
</evidence>
<name>A0A0E0AUR5_9ORYZ</name>